<organism evidence="2 3">
    <name type="scientific">Pseudophaeobacter arcticus</name>
    <dbReference type="NCBI Taxonomy" id="385492"/>
    <lineage>
        <taxon>Bacteria</taxon>
        <taxon>Pseudomonadati</taxon>
        <taxon>Pseudomonadota</taxon>
        <taxon>Alphaproteobacteria</taxon>
        <taxon>Rhodobacterales</taxon>
        <taxon>Paracoccaceae</taxon>
        <taxon>Pseudophaeobacter</taxon>
    </lineage>
</organism>
<gene>
    <name evidence="2" type="ORF">NBRC116598_26810</name>
</gene>
<evidence type="ECO:0008006" key="4">
    <source>
        <dbReference type="Google" id="ProtNLM"/>
    </source>
</evidence>
<reference evidence="2 3" key="1">
    <citation type="submission" date="2024-04" db="EMBL/GenBank/DDBJ databases">
        <title>Draft genome sequence of Pseudophaeobacter arcticus NBRC 116598.</title>
        <authorList>
            <person name="Miyakawa T."/>
            <person name="Kusuya Y."/>
            <person name="Miura T."/>
        </authorList>
    </citation>
    <scope>NUCLEOTIDE SEQUENCE [LARGE SCALE GENOMIC DNA]</scope>
    <source>
        <strain evidence="2 3">SU-CL00105</strain>
    </source>
</reference>
<protein>
    <recommendedName>
        <fullName evidence="4">Rod shape-determining protein MreD</fullName>
    </recommendedName>
</protein>
<dbReference type="Proteomes" id="UP001441944">
    <property type="component" value="Unassembled WGS sequence"/>
</dbReference>
<evidence type="ECO:0000256" key="1">
    <source>
        <dbReference type="SAM" id="Phobius"/>
    </source>
</evidence>
<keyword evidence="1" id="KW-1133">Transmembrane helix</keyword>
<dbReference type="EMBL" id="BAABWU010000010">
    <property type="protein sequence ID" value="GAA6197237.1"/>
    <property type="molecule type" value="Genomic_DNA"/>
</dbReference>
<accession>A0ABQ0AN11</accession>
<keyword evidence="3" id="KW-1185">Reference proteome</keyword>
<comment type="caution">
    <text evidence="2">The sequence shown here is derived from an EMBL/GenBank/DDBJ whole genome shotgun (WGS) entry which is preliminary data.</text>
</comment>
<feature type="transmembrane region" description="Helical" evidence="1">
    <location>
        <begin position="58"/>
        <end position="75"/>
    </location>
</feature>
<evidence type="ECO:0000313" key="2">
    <source>
        <dbReference type="EMBL" id="GAA6197237.1"/>
    </source>
</evidence>
<keyword evidence="1" id="KW-0812">Transmembrane</keyword>
<evidence type="ECO:0000313" key="3">
    <source>
        <dbReference type="Proteomes" id="UP001441944"/>
    </source>
</evidence>
<feature type="transmembrane region" description="Helical" evidence="1">
    <location>
        <begin position="12"/>
        <end position="29"/>
    </location>
</feature>
<name>A0ABQ0AN11_9RHOB</name>
<proteinExistence type="predicted"/>
<sequence length="179" mass="19856">MAEVTPGRIQLMRVCFAALAFVVIFFHLLPLNSQARSWAPPDLIICLAMAWSLRRPDYVPVFILIPVLLIADLLFQRPPGLLTLLVVLGCEFLRARAQPQHETPFVAEWLSVALVIIAITLLNRLTLSLFTIPRAPLSLSVIEMFATIAAYPLVALFSQSLLGVRKLSAAEAEILEARK</sequence>
<feature type="transmembrane region" description="Helical" evidence="1">
    <location>
        <begin position="137"/>
        <end position="157"/>
    </location>
</feature>
<feature type="transmembrane region" description="Helical" evidence="1">
    <location>
        <begin position="109"/>
        <end position="131"/>
    </location>
</feature>
<dbReference type="RefSeq" id="WP_353400818.1">
    <property type="nucleotide sequence ID" value="NZ_BAABWU010000010.1"/>
</dbReference>
<keyword evidence="1" id="KW-0472">Membrane</keyword>